<dbReference type="EMBL" id="JBGBPQ010000012">
    <property type="protein sequence ID" value="KAL1514528.1"/>
    <property type="molecule type" value="Genomic_DNA"/>
</dbReference>
<keyword evidence="4" id="KW-0833">Ubl conjugation pathway</keyword>
<dbReference type="InterPro" id="IPR016158">
    <property type="entry name" value="Cullin_homology"/>
</dbReference>
<evidence type="ECO:0000259" key="8">
    <source>
        <dbReference type="PROSITE" id="PS50069"/>
    </source>
</evidence>
<dbReference type="InterPro" id="IPR036390">
    <property type="entry name" value="WH_DNA-bd_sf"/>
</dbReference>
<dbReference type="SUPFAM" id="SSF46785">
    <property type="entry name" value="Winged helix' DNA-binding domain"/>
    <property type="match status" value="1"/>
</dbReference>
<evidence type="ECO:0000256" key="4">
    <source>
        <dbReference type="ARBA" id="ARBA00022786"/>
    </source>
</evidence>
<organism evidence="9 10">
    <name type="scientific">Prymnesium parvum</name>
    <name type="common">Toxic golden alga</name>
    <dbReference type="NCBI Taxonomy" id="97485"/>
    <lineage>
        <taxon>Eukaryota</taxon>
        <taxon>Haptista</taxon>
        <taxon>Haptophyta</taxon>
        <taxon>Prymnesiophyceae</taxon>
        <taxon>Prymnesiales</taxon>
        <taxon>Prymnesiaceae</taxon>
        <taxon>Prymnesium</taxon>
    </lineage>
</organism>
<dbReference type="InterPro" id="IPR059120">
    <property type="entry name" value="Cullin-like_AB"/>
</dbReference>
<evidence type="ECO:0000256" key="5">
    <source>
        <dbReference type="ARBA" id="ARBA00023306"/>
    </source>
</evidence>
<accession>A0AB34J591</accession>
<dbReference type="InterPro" id="IPR057975">
    <property type="entry name" value="TPR_ANAPC2"/>
</dbReference>
<dbReference type="GO" id="GO:0031625">
    <property type="term" value="F:ubiquitin protein ligase binding"/>
    <property type="evidence" value="ECO:0007669"/>
    <property type="project" value="InterPro"/>
</dbReference>
<dbReference type="GO" id="GO:0006511">
    <property type="term" value="P:ubiquitin-dependent protein catabolic process"/>
    <property type="evidence" value="ECO:0007669"/>
    <property type="project" value="InterPro"/>
</dbReference>
<comment type="caution">
    <text evidence="9">The sequence shown here is derived from an EMBL/GenBank/DDBJ whole genome shotgun (WGS) entry which is preliminary data.</text>
</comment>
<comment type="similarity">
    <text evidence="6">Belongs to the cullin family.</text>
</comment>
<gene>
    <name evidence="9" type="ORF">AB1Y20_003625</name>
</gene>
<dbReference type="Pfam" id="PF25773">
    <property type="entry name" value="TPR_ANAPC2"/>
    <property type="match status" value="1"/>
</dbReference>
<dbReference type="PANTHER" id="PTHR45957:SF1">
    <property type="entry name" value="ANAPHASE-PROMOTING COMPLEX SUBUNIT 2"/>
    <property type="match status" value="1"/>
</dbReference>
<feature type="compositionally biased region" description="Acidic residues" evidence="7">
    <location>
        <begin position="260"/>
        <end position="273"/>
    </location>
</feature>
<evidence type="ECO:0000256" key="7">
    <source>
        <dbReference type="SAM" id="MobiDB-lite"/>
    </source>
</evidence>
<dbReference type="GO" id="GO:0070979">
    <property type="term" value="P:protein K11-linked ubiquitination"/>
    <property type="evidence" value="ECO:0007669"/>
    <property type="project" value="TreeGrafter"/>
</dbReference>
<name>A0AB34J591_PRYPA</name>
<dbReference type="InterPro" id="IPR036317">
    <property type="entry name" value="Cullin_homology_sf"/>
</dbReference>
<keyword evidence="10" id="KW-1185">Reference proteome</keyword>
<dbReference type="PROSITE" id="PS50069">
    <property type="entry name" value="CULLIN_2"/>
    <property type="match status" value="1"/>
</dbReference>
<dbReference type="SMART" id="SM01013">
    <property type="entry name" value="APC2"/>
    <property type="match status" value="1"/>
</dbReference>
<keyword evidence="2" id="KW-0132">Cell division</keyword>
<dbReference type="Proteomes" id="UP001515480">
    <property type="component" value="Unassembled WGS sequence"/>
</dbReference>
<dbReference type="GO" id="GO:0007091">
    <property type="term" value="P:metaphase/anaphase transition of mitotic cell cycle"/>
    <property type="evidence" value="ECO:0007669"/>
    <property type="project" value="TreeGrafter"/>
</dbReference>
<evidence type="ECO:0000256" key="6">
    <source>
        <dbReference type="PROSITE-ProRule" id="PRU00330"/>
    </source>
</evidence>
<dbReference type="InterPro" id="IPR044554">
    <property type="entry name" value="ANAPC2"/>
</dbReference>
<feature type="region of interest" description="Disordered" evidence="7">
    <location>
        <begin position="771"/>
        <end position="790"/>
    </location>
</feature>
<evidence type="ECO:0000313" key="10">
    <source>
        <dbReference type="Proteomes" id="UP001515480"/>
    </source>
</evidence>
<evidence type="ECO:0000256" key="2">
    <source>
        <dbReference type="ARBA" id="ARBA00022618"/>
    </source>
</evidence>
<dbReference type="Gene3D" id="1.20.1310.10">
    <property type="entry name" value="Cullin Repeats"/>
    <property type="match status" value="1"/>
</dbReference>
<dbReference type="InterPro" id="IPR036388">
    <property type="entry name" value="WH-like_DNA-bd_sf"/>
</dbReference>
<feature type="region of interest" description="Disordered" evidence="7">
    <location>
        <begin position="249"/>
        <end position="274"/>
    </location>
</feature>
<evidence type="ECO:0000256" key="3">
    <source>
        <dbReference type="ARBA" id="ARBA00022776"/>
    </source>
</evidence>
<keyword evidence="5" id="KW-0131">Cell cycle</keyword>
<dbReference type="GO" id="GO:0051301">
    <property type="term" value="P:cell division"/>
    <property type="evidence" value="ECO:0007669"/>
    <property type="project" value="UniProtKB-KW"/>
</dbReference>
<dbReference type="Gene3D" id="1.10.10.10">
    <property type="entry name" value="Winged helix-like DNA-binding domain superfamily/Winged helix DNA-binding domain"/>
    <property type="match status" value="1"/>
</dbReference>
<dbReference type="PANTHER" id="PTHR45957">
    <property type="entry name" value="ANAPHASE-PROMOTING COMPLEX SUBUNIT 2"/>
    <property type="match status" value="1"/>
</dbReference>
<reference evidence="9 10" key="1">
    <citation type="journal article" date="2024" name="Science">
        <title>Giant polyketide synthase enzymes in the biosynthesis of giant marine polyether toxins.</title>
        <authorList>
            <person name="Fallon T.R."/>
            <person name="Shende V.V."/>
            <person name="Wierzbicki I.H."/>
            <person name="Pendleton A.L."/>
            <person name="Watervoot N.F."/>
            <person name="Auber R.P."/>
            <person name="Gonzalez D.J."/>
            <person name="Wisecaver J.H."/>
            <person name="Moore B.S."/>
        </authorList>
    </citation>
    <scope>NUCLEOTIDE SEQUENCE [LARGE SCALE GENOMIC DNA]</scope>
    <source>
        <strain evidence="9 10">12B1</strain>
    </source>
</reference>
<dbReference type="Gene3D" id="3.30.230.130">
    <property type="entry name" value="Cullin, Chain C, Domain 2"/>
    <property type="match status" value="1"/>
</dbReference>
<evidence type="ECO:0000256" key="1">
    <source>
        <dbReference type="ARBA" id="ARBA00016068"/>
    </source>
</evidence>
<feature type="domain" description="Cullin family profile" evidence="8">
    <location>
        <begin position="552"/>
        <end position="744"/>
    </location>
</feature>
<sequence length="866" mass="97122">MAADAAVRHQAEHPQLWDPSLVETTSVWTAVVRTIQHDLRAALPVLHGHAPPNDSFVRRCAADAALRAQLEALRARQLHGLLLAWTLDTLKLQLREHVAPFFWSCYRLAPHSSLFGAMRGLHAYMGTRLQLMHVLERCLWGEAEWTERAWDEEPWAEVLWGEGASRHRAAARHGSPMAISCEPSPVRPPSKSPDPMERDEPAEGEAAAEGSYASYELLTSLQAVVLAFAPEGHSFDAWVRMSLPWTRLPARGDGGGGEGGSEDEEEGEGMDEDLSQRESLRRCCVHLSELCWLPLIEPTLSSTLHAHLHAKLMRRCANQFEERMLQGMLSWLDAKVVTWLRVVLQPAAPEADPSFMLQQWQARLHFFLMQSLAELRTAELFDIIIDYPDSLPALSDLKECLQHTHQHADVVASLSKAIDQRLLKPGTDTSKIIQVYVSAIKALRHLDPSGVTLESVSEPVRTYLKARPDTIRKIVTSLTDPDDSAATLVELLEPTNDTPGGIQQDAALEEGAVDPDEVKGDEAAMFAWVADPVQADPMRSSFARRSSDVLSILVNIYGSKTLFVNEFRSMLSDKLIASSDYETDKEVRNVELLKKRFGDEALKSCEVMLRDIGESKRVTQAIHKHFGDEECKVLTATIVSRLCWPTLEDEKFELPEAMEREMARFEKQFMHHKAPRKLMWKRSLGTVTIDVAFEDRTVKGVTCSPLHASILHCFAEKSSWSLSSLAAHLKVKPDALRKKMAMWINRGFIHEISRSAEDTLYEAPACLGSGGDARHQGVEEEEQPAESAKDEALSQFEAQAESYVIGMLTNLGTLPLARIHNMLKMFLSSEERYDYSEAELRRFLSRLVEDGTLEHSDGVYKIRREG</sequence>
<dbReference type="Pfam" id="PF26557">
    <property type="entry name" value="Cullin_AB"/>
    <property type="match status" value="1"/>
</dbReference>
<dbReference type="Pfam" id="PF08672">
    <property type="entry name" value="ANAPC2"/>
    <property type="match status" value="1"/>
</dbReference>
<keyword evidence="3" id="KW-0498">Mitosis</keyword>
<feature type="region of interest" description="Disordered" evidence="7">
    <location>
        <begin position="171"/>
        <end position="208"/>
    </location>
</feature>
<dbReference type="GO" id="GO:0005680">
    <property type="term" value="C:anaphase-promoting complex"/>
    <property type="evidence" value="ECO:0007669"/>
    <property type="project" value="TreeGrafter"/>
</dbReference>
<dbReference type="SUPFAM" id="SSF75632">
    <property type="entry name" value="Cullin homology domain"/>
    <property type="match status" value="1"/>
</dbReference>
<evidence type="ECO:0000313" key="9">
    <source>
        <dbReference type="EMBL" id="KAL1514528.1"/>
    </source>
</evidence>
<protein>
    <recommendedName>
        <fullName evidence="1">Anaphase-promoting complex subunit 2</fullName>
    </recommendedName>
</protein>
<dbReference type="SMART" id="SM00182">
    <property type="entry name" value="CULLIN"/>
    <property type="match status" value="1"/>
</dbReference>
<dbReference type="AlphaFoldDB" id="A0AB34J591"/>
<proteinExistence type="inferred from homology"/>
<dbReference type="InterPro" id="IPR014786">
    <property type="entry name" value="ANAPC2_C"/>
</dbReference>